<evidence type="ECO:0000256" key="7">
    <source>
        <dbReference type="ARBA" id="ARBA00023136"/>
    </source>
</evidence>
<proteinExistence type="inferred from homology"/>
<dbReference type="GO" id="GO:0050511">
    <property type="term" value="F:undecaprenyldiphospho-muramoylpentapeptide beta-N-acetylglucosaminyltransferase activity"/>
    <property type="evidence" value="ECO:0007669"/>
    <property type="project" value="InterPro"/>
</dbReference>
<evidence type="ECO:0000259" key="11">
    <source>
        <dbReference type="Pfam" id="PF04101"/>
    </source>
</evidence>
<dbReference type="EMBL" id="BARS01004232">
    <property type="protein sequence ID" value="GAF74988.1"/>
    <property type="molecule type" value="Genomic_DNA"/>
</dbReference>
<protein>
    <recommendedName>
        <fullName evidence="13">Glycosyltransferase family 28 N-terminal domain-containing protein</fullName>
    </recommendedName>
</protein>
<keyword evidence="6" id="KW-0573">Peptidoglycan synthesis</keyword>
<comment type="caution">
    <text evidence="12">The sequence shown here is derived from an EMBL/GenBank/DDBJ whole genome shotgun (WGS) entry which is preliminary data.</text>
</comment>
<dbReference type="GO" id="GO:0008360">
    <property type="term" value="P:regulation of cell shape"/>
    <property type="evidence" value="ECO:0007669"/>
    <property type="project" value="UniProtKB-KW"/>
</dbReference>
<name>X0S1Q0_9ZZZZ</name>
<accession>X0S1Q0</accession>
<evidence type="ECO:0000256" key="8">
    <source>
        <dbReference type="ARBA" id="ARBA00023306"/>
    </source>
</evidence>
<dbReference type="AlphaFoldDB" id="X0S1Q0"/>
<evidence type="ECO:0000256" key="6">
    <source>
        <dbReference type="ARBA" id="ARBA00022984"/>
    </source>
</evidence>
<evidence type="ECO:0000256" key="2">
    <source>
        <dbReference type="ARBA" id="ARBA00022618"/>
    </source>
</evidence>
<feature type="domain" description="Glycosyl transferase family 28 C-terminal" evidence="11">
    <location>
        <begin position="192"/>
        <end position="355"/>
    </location>
</feature>
<dbReference type="CDD" id="cd03785">
    <property type="entry name" value="GT28_MurG"/>
    <property type="match status" value="1"/>
</dbReference>
<sequence>MKVVFSGGGTGGHVYPALAVATALAQELGDGQALDALYLGTASGIERDLVTRAGLPFRAVAAGAIRGRSPWGLAASVVKLTRGVTQARAAIAQFQPQAILTTGGYASVPIALAARTSHRLPLVVYLPDIRPGWAVRLMARLSHRVAVTTDRSLSYLPRANTVVTGYPVRPTFWQVGKTEARRRLAIDPQERVLLITGATHGARSLNRMVADHLPQLLELCQIIHLSGHRDEPRLDRLRRNLPDRLRPRYHLYGYMHEDLPWAMAAADLALMRAGASVMGELPAIGLPAILVPYPYAGGHQLFNARFLADAGAAIVVEDNKLNGLLPLVGELLVDEARRTTMAEAARRLARPDAATNIARLLLEVAR</sequence>
<keyword evidence="1" id="KW-1003">Cell membrane</keyword>
<evidence type="ECO:0000256" key="1">
    <source>
        <dbReference type="ARBA" id="ARBA00022475"/>
    </source>
</evidence>
<dbReference type="GO" id="GO:0009252">
    <property type="term" value="P:peptidoglycan biosynthetic process"/>
    <property type="evidence" value="ECO:0007669"/>
    <property type="project" value="UniProtKB-KW"/>
</dbReference>
<keyword evidence="7" id="KW-0472">Membrane</keyword>
<dbReference type="InterPro" id="IPR006009">
    <property type="entry name" value="GlcNAc_MurG"/>
</dbReference>
<dbReference type="PANTHER" id="PTHR21015:SF22">
    <property type="entry name" value="GLYCOSYLTRANSFERASE"/>
    <property type="match status" value="1"/>
</dbReference>
<keyword evidence="8" id="KW-0131">Cell cycle</keyword>
<keyword evidence="2" id="KW-0132">Cell division</keyword>
<dbReference type="Pfam" id="PF04101">
    <property type="entry name" value="Glyco_tran_28_C"/>
    <property type="match status" value="1"/>
</dbReference>
<dbReference type="GO" id="GO:0051301">
    <property type="term" value="P:cell division"/>
    <property type="evidence" value="ECO:0007669"/>
    <property type="project" value="UniProtKB-KW"/>
</dbReference>
<dbReference type="PANTHER" id="PTHR21015">
    <property type="entry name" value="UDP-N-ACETYLGLUCOSAMINE--N-ACETYLMURAMYL-(PENTAPEPTIDE) PYROPHOSPHORYL-UNDECAPRENOL N-ACETYLGLUCOSAMINE TRANSFERASE 1"/>
    <property type="match status" value="1"/>
</dbReference>
<evidence type="ECO:0000256" key="9">
    <source>
        <dbReference type="ARBA" id="ARBA00023316"/>
    </source>
</evidence>
<keyword evidence="5" id="KW-0133">Cell shape</keyword>
<keyword evidence="4" id="KW-0808">Transferase</keyword>
<reference evidence="12" key="1">
    <citation type="journal article" date="2014" name="Front. Microbiol.">
        <title>High frequency of phylogenetically diverse reductive dehalogenase-homologous genes in deep subseafloor sedimentary metagenomes.</title>
        <authorList>
            <person name="Kawai M."/>
            <person name="Futagami T."/>
            <person name="Toyoda A."/>
            <person name="Takaki Y."/>
            <person name="Nishi S."/>
            <person name="Hori S."/>
            <person name="Arai W."/>
            <person name="Tsubouchi T."/>
            <person name="Morono Y."/>
            <person name="Uchiyama I."/>
            <person name="Ito T."/>
            <person name="Fujiyama A."/>
            <person name="Inagaki F."/>
            <person name="Takami H."/>
        </authorList>
    </citation>
    <scope>NUCLEOTIDE SEQUENCE</scope>
    <source>
        <strain evidence="12">Expedition CK06-06</strain>
    </source>
</reference>
<dbReference type="InterPro" id="IPR007235">
    <property type="entry name" value="Glyco_trans_28_C"/>
</dbReference>
<dbReference type="GO" id="GO:0005975">
    <property type="term" value="P:carbohydrate metabolic process"/>
    <property type="evidence" value="ECO:0007669"/>
    <property type="project" value="InterPro"/>
</dbReference>
<dbReference type="HAMAP" id="MF_00033">
    <property type="entry name" value="MurG"/>
    <property type="match status" value="1"/>
</dbReference>
<evidence type="ECO:0000256" key="3">
    <source>
        <dbReference type="ARBA" id="ARBA00022676"/>
    </source>
</evidence>
<evidence type="ECO:0000259" key="10">
    <source>
        <dbReference type="Pfam" id="PF03033"/>
    </source>
</evidence>
<dbReference type="InterPro" id="IPR004276">
    <property type="entry name" value="GlycoTrans_28_N"/>
</dbReference>
<evidence type="ECO:0000313" key="12">
    <source>
        <dbReference type="EMBL" id="GAF74988.1"/>
    </source>
</evidence>
<dbReference type="Pfam" id="PF03033">
    <property type="entry name" value="Glyco_transf_28"/>
    <property type="match status" value="1"/>
</dbReference>
<organism evidence="12">
    <name type="scientific">marine sediment metagenome</name>
    <dbReference type="NCBI Taxonomy" id="412755"/>
    <lineage>
        <taxon>unclassified sequences</taxon>
        <taxon>metagenomes</taxon>
        <taxon>ecological metagenomes</taxon>
    </lineage>
</organism>
<dbReference type="GO" id="GO:0071555">
    <property type="term" value="P:cell wall organization"/>
    <property type="evidence" value="ECO:0007669"/>
    <property type="project" value="UniProtKB-KW"/>
</dbReference>
<gene>
    <name evidence="12" type="ORF">S01H1_08240</name>
</gene>
<keyword evidence="9" id="KW-0961">Cell wall biogenesis/degradation</keyword>
<evidence type="ECO:0000256" key="4">
    <source>
        <dbReference type="ARBA" id="ARBA00022679"/>
    </source>
</evidence>
<keyword evidence="3" id="KW-0328">Glycosyltransferase</keyword>
<dbReference type="SUPFAM" id="SSF53756">
    <property type="entry name" value="UDP-Glycosyltransferase/glycogen phosphorylase"/>
    <property type="match status" value="1"/>
</dbReference>
<evidence type="ECO:0008006" key="13">
    <source>
        <dbReference type="Google" id="ProtNLM"/>
    </source>
</evidence>
<dbReference type="Gene3D" id="3.40.50.2000">
    <property type="entry name" value="Glycogen Phosphorylase B"/>
    <property type="match status" value="2"/>
</dbReference>
<feature type="domain" description="Glycosyltransferase family 28 N-terminal" evidence="10">
    <location>
        <begin position="3"/>
        <end position="146"/>
    </location>
</feature>
<evidence type="ECO:0000256" key="5">
    <source>
        <dbReference type="ARBA" id="ARBA00022960"/>
    </source>
</evidence>